<sequence>MKNHRRQQGSVLVLSLIILLVMTVLGVSAMTDSGLQERMVGNQKRTIEAALAAESGAVTAMQWLQAHPEQWGDLQAWKSEAQLPAELPHVPNFSDNSVYWIESIRFVGDTATIVSRGGILVADKIFAQSTLIVILQRGYDKLDLVVNADGAGKITHDDNKGFSSQQGMSSDTSTITGTTSVAGQPTGIVAENSRDRNRKVGSDSAAFLARMKTRIIAWRPSTAISSTKNDSE</sequence>
<feature type="domain" description="Type 4 fimbrial biogenesis protein PilX N-terminal" evidence="2">
    <location>
        <begin position="8"/>
        <end position="56"/>
    </location>
</feature>
<dbReference type="STRING" id="1400863.BN873_70013"/>
<dbReference type="Proteomes" id="UP000035760">
    <property type="component" value="Unassembled WGS sequence"/>
</dbReference>
<dbReference type="Pfam" id="PF14341">
    <property type="entry name" value="PilX_N"/>
    <property type="match status" value="1"/>
</dbReference>
<dbReference type="EMBL" id="CBTJ020000080">
    <property type="protein sequence ID" value="CDI03865.1"/>
    <property type="molecule type" value="Genomic_DNA"/>
</dbReference>
<gene>
    <name evidence="3" type="ORF">BN873_70013</name>
</gene>
<feature type="compositionally biased region" description="Low complexity" evidence="1">
    <location>
        <begin position="169"/>
        <end position="180"/>
    </location>
</feature>
<protein>
    <recommendedName>
        <fullName evidence="2">Type 4 fimbrial biogenesis protein PilX N-terminal domain-containing protein</fullName>
    </recommendedName>
</protein>
<name>W6MC40_9GAMM</name>
<reference evidence="3" key="2">
    <citation type="submission" date="2014-03" db="EMBL/GenBank/DDBJ databases">
        <title>Candidatus Competibacter-lineage genomes retrieved from metagenomes reveal functional metabolic diversity.</title>
        <authorList>
            <person name="McIlroy S.J."/>
            <person name="Albertsen M."/>
            <person name="Andresen E.K."/>
            <person name="Saunders A.M."/>
            <person name="Kristiansen R."/>
            <person name="Stokholm-Bjerregaard M."/>
            <person name="Nielsen K.L."/>
            <person name="Nielsen P.H."/>
        </authorList>
    </citation>
    <scope>NUCLEOTIDE SEQUENCE</scope>
    <source>
        <strain evidence="3">Run_A_D11</strain>
    </source>
</reference>
<evidence type="ECO:0000313" key="3">
    <source>
        <dbReference type="EMBL" id="CDI03865.1"/>
    </source>
</evidence>
<proteinExistence type="predicted"/>
<evidence type="ECO:0000313" key="4">
    <source>
        <dbReference type="Proteomes" id="UP000035760"/>
    </source>
</evidence>
<feature type="region of interest" description="Disordered" evidence="1">
    <location>
        <begin position="157"/>
        <end position="185"/>
    </location>
</feature>
<evidence type="ECO:0000256" key="1">
    <source>
        <dbReference type="SAM" id="MobiDB-lite"/>
    </source>
</evidence>
<dbReference type="InterPro" id="IPR025746">
    <property type="entry name" value="PilX_N_dom"/>
</dbReference>
<comment type="caution">
    <text evidence="3">The sequence shown here is derived from an EMBL/GenBank/DDBJ whole genome shotgun (WGS) entry which is preliminary data.</text>
</comment>
<accession>W6MC40</accession>
<organism evidence="3 4">
    <name type="scientific">Candidatus Competibacter denitrificans Run_A_D11</name>
    <dbReference type="NCBI Taxonomy" id="1400863"/>
    <lineage>
        <taxon>Bacteria</taxon>
        <taxon>Pseudomonadati</taxon>
        <taxon>Pseudomonadota</taxon>
        <taxon>Gammaproteobacteria</taxon>
        <taxon>Candidatus Competibacteraceae</taxon>
        <taxon>Candidatus Competibacter</taxon>
    </lineage>
</organism>
<dbReference type="RefSeq" id="WP_048675151.1">
    <property type="nucleotide sequence ID" value="NZ_CBTJ020000080.1"/>
</dbReference>
<evidence type="ECO:0000259" key="2">
    <source>
        <dbReference type="Pfam" id="PF14341"/>
    </source>
</evidence>
<reference evidence="3" key="1">
    <citation type="submission" date="2013-07" db="EMBL/GenBank/DDBJ databases">
        <authorList>
            <person name="McIlroy S."/>
        </authorList>
    </citation>
    <scope>NUCLEOTIDE SEQUENCE [LARGE SCALE GENOMIC DNA]</scope>
    <source>
        <strain evidence="3">Run_A_D11</strain>
    </source>
</reference>
<keyword evidence="4" id="KW-1185">Reference proteome</keyword>
<dbReference type="AlphaFoldDB" id="W6MC40"/>